<evidence type="ECO:0000256" key="2">
    <source>
        <dbReference type="ARBA" id="ARBA00022723"/>
    </source>
</evidence>
<dbReference type="InterPro" id="IPR032466">
    <property type="entry name" value="Metal_Hydrolase"/>
</dbReference>
<keyword evidence="3" id="KW-0378">Hydrolase</keyword>
<dbReference type="InterPro" id="IPR001130">
    <property type="entry name" value="TatD-like"/>
</dbReference>
<feature type="binding site" evidence="4">
    <location>
        <position position="10"/>
    </location>
    <ligand>
        <name>a divalent metal cation</name>
        <dbReference type="ChEBI" id="CHEBI:60240"/>
        <label>1</label>
    </ligand>
</feature>
<evidence type="ECO:0000256" key="3">
    <source>
        <dbReference type="ARBA" id="ARBA00022801"/>
    </source>
</evidence>
<keyword evidence="6" id="KW-1185">Reference proteome</keyword>
<evidence type="ECO:0000313" key="5">
    <source>
        <dbReference type="EMBL" id="TLS67562.1"/>
    </source>
</evidence>
<dbReference type="RefSeq" id="WP_138238995.1">
    <property type="nucleotide sequence ID" value="NZ_VBRY01000005.1"/>
</dbReference>
<proteinExistence type="inferred from homology"/>
<protein>
    <submittedName>
        <fullName evidence="5">TatD family deoxyribonuclease</fullName>
    </submittedName>
</protein>
<dbReference type="CDD" id="cd01310">
    <property type="entry name" value="TatD_DNAse"/>
    <property type="match status" value="1"/>
</dbReference>
<dbReference type="GO" id="GO:0046872">
    <property type="term" value="F:metal ion binding"/>
    <property type="evidence" value="ECO:0007669"/>
    <property type="project" value="UniProtKB-KW"/>
</dbReference>
<dbReference type="SUPFAM" id="SSF51556">
    <property type="entry name" value="Metallo-dependent hydrolases"/>
    <property type="match status" value="1"/>
</dbReference>
<dbReference type="EMBL" id="VBRY01000005">
    <property type="protein sequence ID" value="TLS67562.1"/>
    <property type="molecule type" value="Genomic_DNA"/>
</dbReference>
<dbReference type="GO" id="GO:0004536">
    <property type="term" value="F:DNA nuclease activity"/>
    <property type="evidence" value="ECO:0007669"/>
    <property type="project" value="InterPro"/>
</dbReference>
<dbReference type="Pfam" id="PF01026">
    <property type="entry name" value="TatD_DNase"/>
    <property type="match status" value="1"/>
</dbReference>
<dbReference type="PROSITE" id="PS01090">
    <property type="entry name" value="TATD_2"/>
    <property type="match status" value="1"/>
</dbReference>
<dbReference type="PANTHER" id="PTHR46124">
    <property type="entry name" value="D-AMINOACYL-TRNA DEACYLASE"/>
    <property type="match status" value="1"/>
</dbReference>
<dbReference type="GO" id="GO:0005829">
    <property type="term" value="C:cytosol"/>
    <property type="evidence" value="ECO:0007669"/>
    <property type="project" value="TreeGrafter"/>
</dbReference>
<name>A0A5R9GU08_9PROT</name>
<evidence type="ECO:0000313" key="6">
    <source>
        <dbReference type="Proteomes" id="UP000306585"/>
    </source>
</evidence>
<dbReference type="InterPro" id="IPR018228">
    <property type="entry name" value="DNase_TatD-rel_CS"/>
</dbReference>
<evidence type="ECO:0000256" key="1">
    <source>
        <dbReference type="ARBA" id="ARBA00009275"/>
    </source>
</evidence>
<feature type="binding site" evidence="4">
    <location>
        <position position="95"/>
    </location>
    <ligand>
        <name>a divalent metal cation</name>
        <dbReference type="ChEBI" id="CHEBI:60240"/>
        <label>1</label>
    </ligand>
</feature>
<dbReference type="AlphaFoldDB" id="A0A5R9GU08"/>
<keyword evidence="2 4" id="KW-0479">Metal-binding</keyword>
<feature type="binding site" evidence="4">
    <location>
        <position position="12"/>
    </location>
    <ligand>
        <name>a divalent metal cation</name>
        <dbReference type="ChEBI" id="CHEBI:60240"/>
        <label>1</label>
    </ligand>
</feature>
<comment type="caution">
    <text evidence="5">The sequence shown here is derived from an EMBL/GenBank/DDBJ whole genome shotgun (WGS) entry which is preliminary data.</text>
</comment>
<dbReference type="PROSITE" id="PS01137">
    <property type="entry name" value="TATD_1"/>
    <property type="match status" value="1"/>
</dbReference>
<dbReference type="Gene3D" id="3.20.20.140">
    <property type="entry name" value="Metal-dependent hydrolases"/>
    <property type="match status" value="1"/>
</dbReference>
<dbReference type="PROSITE" id="PS01091">
    <property type="entry name" value="TATD_3"/>
    <property type="match status" value="1"/>
</dbReference>
<comment type="similarity">
    <text evidence="1">Belongs to the metallo-dependent hydrolases superfamily. TatD-type hydrolase family.</text>
</comment>
<dbReference type="NCBIfam" id="TIGR00010">
    <property type="entry name" value="YchF/TatD family DNA exonuclease"/>
    <property type="match status" value="1"/>
</dbReference>
<dbReference type="PANTHER" id="PTHR46124:SF2">
    <property type="entry name" value="D-AMINOACYL-TRNA DEACYLASE"/>
    <property type="match status" value="1"/>
</dbReference>
<reference evidence="5 6" key="1">
    <citation type="journal article" date="2019" name="Appl. Environ. Microbiol.">
        <title>Environmental Evidence and Genomic Insight of Iron-oxidizing Bacteria Preference Towards More Corrosion Resistant Stainless Steel at Higher Salinities.</title>
        <authorList>
            <person name="Garrison C.E."/>
            <person name="Price K.A."/>
            <person name="Field E.K."/>
        </authorList>
    </citation>
    <scope>NUCLEOTIDE SEQUENCE [LARGE SCALE GENOMIC DNA]</scope>
    <source>
        <strain evidence="5 6">P3</strain>
    </source>
</reference>
<feature type="binding site" evidence="4">
    <location>
        <position position="131"/>
    </location>
    <ligand>
        <name>a divalent metal cation</name>
        <dbReference type="ChEBI" id="CHEBI:60240"/>
        <label>2</label>
    </ligand>
</feature>
<gene>
    <name evidence="5" type="ORF">FEF65_06500</name>
</gene>
<feature type="binding site" evidence="4">
    <location>
        <position position="156"/>
    </location>
    <ligand>
        <name>a divalent metal cation</name>
        <dbReference type="ChEBI" id="CHEBI:60240"/>
        <label>2</label>
    </ligand>
</feature>
<dbReference type="InterPro" id="IPR015991">
    <property type="entry name" value="TatD/YcfH-like"/>
</dbReference>
<accession>A0A5R9GU08</accession>
<feature type="binding site" evidence="4">
    <location>
        <position position="206"/>
    </location>
    <ligand>
        <name>a divalent metal cation</name>
        <dbReference type="ChEBI" id="CHEBI:60240"/>
        <label>1</label>
    </ligand>
</feature>
<sequence length="258" mass="28645">MSQIALFDTHCHVDFHHFDEDRDAVFSRMLAAGVTSAVAVAVELEQVARLIALTEERERVWFSVGVHPNHEVEQEPAVDELIRLATHPRCVAIGETGMDLFHHRVDPAIQEARFRAHIRAATALAKPVIVHMRDADEVTLRVMEEENIAACGGVMHCFSSSWPVAKRALDMGLSISFSGNVTFNRNVELREVARMVPDDMLLVETDAPYLAPMPMRGKRNEPSFVRHVAECIAGVRGVSLATLAEQTTANAMRRFGIA</sequence>
<organism evidence="5 6">
    <name type="scientific">Mariprofundus erugo</name>
    <dbReference type="NCBI Taxonomy" id="2528639"/>
    <lineage>
        <taxon>Bacteria</taxon>
        <taxon>Pseudomonadati</taxon>
        <taxon>Pseudomonadota</taxon>
        <taxon>Candidatius Mariprofundia</taxon>
        <taxon>Mariprofundales</taxon>
        <taxon>Mariprofundaceae</taxon>
        <taxon>Mariprofundus</taxon>
    </lineage>
</organism>
<dbReference type="Proteomes" id="UP000306585">
    <property type="component" value="Unassembled WGS sequence"/>
</dbReference>
<dbReference type="PIRSF" id="PIRSF005902">
    <property type="entry name" value="DNase_TatD"/>
    <property type="match status" value="1"/>
</dbReference>
<dbReference type="FunFam" id="3.20.20.140:FF:000005">
    <property type="entry name" value="TatD family hydrolase"/>
    <property type="match status" value="1"/>
</dbReference>
<dbReference type="GO" id="GO:0016788">
    <property type="term" value="F:hydrolase activity, acting on ester bonds"/>
    <property type="evidence" value="ECO:0007669"/>
    <property type="project" value="InterPro"/>
</dbReference>
<evidence type="ECO:0000256" key="4">
    <source>
        <dbReference type="PIRSR" id="PIRSR005902-1"/>
    </source>
</evidence>